<feature type="coiled-coil region" evidence="1">
    <location>
        <begin position="250"/>
        <end position="305"/>
    </location>
</feature>
<dbReference type="Gene3D" id="2.30.42.10">
    <property type="match status" value="1"/>
</dbReference>
<feature type="region of interest" description="Disordered" evidence="2">
    <location>
        <begin position="336"/>
        <end position="401"/>
    </location>
</feature>
<dbReference type="AlphaFoldDB" id="A0A9P0MQW1"/>
<evidence type="ECO:0000313" key="3">
    <source>
        <dbReference type="EMBL" id="CAH1399731.1"/>
    </source>
</evidence>
<keyword evidence="1" id="KW-0175">Coiled coil</keyword>
<feature type="compositionally biased region" description="Polar residues" evidence="2">
    <location>
        <begin position="454"/>
        <end position="463"/>
    </location>
</feature>
<evidence type="ECO:0000256" key="2">
    <source>
        <dbReference type="SAM" id="MobiDB-lite"/>
    </source>
</evidence>
<sequence length="558" mass="62779">MAQLETLEAKMASIEVSLSTTPRRKKPSSTASTPVPPSVHGLFGPRAAPEQEENRVEALCQGLKGNLWNRGSRQGGNGSLTERERKTAQERLARLKCDLDSKRLTIKNIKIALDTIDISDNIDVRIQQAELEYQLGREELNLLSIMEESRNLQVLLEENNVQQQTIFSYIGNSTVNLHGIELMYDPKSPQFGVNHREEGGVLVEWASETSGLVKGDRLLEVNGKLVTRAEEVGRLLVVAPSPAQVVVMRKQRADQLMSHLQAELSVVKEKAGEAERTRDSFRRDNLRLTHRISYLEEQVAELLERARESKPKAVPQVFQKGNQVALVANLPGLEKTENNLPQAKGRSHHDEARSAKSVDVIEKPKRKKDLPSARSTHSLDVECSRQRHSDHLSGEPRQRHIREARSSLFNFLDRTKYDFDSEPNLDCSSESSLRHKKDKVRPVPPKKPIRLSLTRATSLQSVDNSEKKSLKRTHKGEAPPVPPLINGHSKSVGKNYSILMNGHKDNHTTSQTNGQVNVQIHNQNGHVNTIKSSHSHNHNHKHNHSHTIHLTQSESKWC</sequence>
<dbReference type="OrthoDB" id="449487at2759"/>
<proteinExistence type="predicted"/>
<organism evidence="3 4">
    <name type="scientific">Nezara viridula</name>
    <name type="common">Southern green stink bug</name>
    <name type="synonym">Cimex viridulus</name>
    <dbReference type="NCBI Taxonomy" id="85310"/>
    <lineage>
        <taxon>Eukaryota</taxon>
        <taxon>Metazoa</taxon>
        <taxon>Ecdysozoa</taxon>
        <taxon>Arthropoda</taxon>
        <taxon>Hexapoda</taxon>
        <taxon>Insecta</taxon>
        <taxon>Pterygota</taxon>
        <taxon>Neoptera</taxon>
        <taxon>Paraneoptera</taxon>
        <taxon>Hemiptera</taxon>
        <taxon>Heteroptera</taxon>
        <taxon>Panheteroptera</taxon>
        <taxon>Pentatomomorpha</taxon>
        <taxon>Pentatomoidea</taxon>
        <taxon>Pentatomidae</taxon>
        <taxon>Pentatominae</taxon>
        <taxon>Nezara</taxon>
    </lineage>
</organism>
<feature type="compositionally biased region" description="Basic residues" evidence="2">
    <location>
        <begin position="533"/>
        <end position="547"/>
    </location>
</feature>
<keyword evidence="4" id="KW-1185">Reference proteome</keyword>
<feature type="region of interest" description="Disordered" evidence="2">
    <location>
        <begin position="14"/>
        <end position="55"/>
    </location>
</feature>
<gene>
    <name evidence="3" type="ORF">NEZAVI_LOCUS9122</name>
</gene>
<feature type="compositionally biased region" description="Basic and acidic residues" evidence="2">
    <location>
        <begin position="377"/>
        <end position="401"/>
    </location>
</feature>
<evidence type="ECO:0000256" key="1">
    <source>
        <dbReference type="SAM" id="Coils"/>
    </source>
</evidence>
<reference evidence="3" key="1">
    <citation type="submission" date="2022-01" db="EMBL/GenBank/DDBJ databases">
        <authorList>
            <person name="King R."/>
        </authorList>
    </citation>
    <scope>NUCLEOTIDE SEQUENCE</scope>
</reference>
<dbReference type="InterPro" id="IPR036034">
    <property type="entry name" value="PDZ_sf"/>
</dbReference>
<dbReference type="SUPFAM" id="SSF50156">
    <property type="entry name" value="PDZ domain-like"/>
    <property type="match status" value="1"/>
</dbReference>
<evidence type="ECO:0000313" key="4">
    <source>
        <dbReference type="Proteomes" id="UP001152798"/>
    </source>
</evidence>
<feature type="region of interest" description="Disordered" evidence="2">
    <location>
        <begin position="420"/>
        <end position="489"/>
    </location>
</feature>
<accession>A0A9P0MQW1</accession>
<name>A0A9P0MQW1_NEZVI</name>
<feature type="compositionally biased region" description="Basic and acidic residues" evidence="2">
    <location>
        <begin position="348"/>
        <end position="363"/>
    </location>
</feature>
<feature type="region of interest" description="Disordered" evidence="2">
    <location>
        <begin position="531"/>
        <end position="558"/>
    </location>
</feature>
<protein>
    <recommendedName>
        <fullName evidence="5">PDZ domain-containing protein</fullName>
    </recommendedName>
</protein>
<dbReference type="EMBL" id="OV725080">
    <property type="protein sequence ID" value="CAH1399731.1"/>
    <property type="molecule type" value="Genomic_DNA"/>
</dbReference>
<evidence type="ECO:0008006" key="5">
    <source>
        <dbReference type="Google" id="ProtNLM"/>
    </source>
</evidence>
<dbReference type="Proteomes" id="UP001152798">
    <property type="component" value="Chromosome 4"/>
</dbReference>